<comment type="caution">
    <text evidence="4">The sequence shown here is derived from an EMBL/GenBank/DDBJ whole genome shotgun (WGS) entry which is preliminary data.</text>
</comment>
<evidence type="ECO:0000313" key="4">
    <source>
        <dbReference type="EMBL" id="MRW94478.1"/>
    </source>
</evidence>
<sequence>MNLLTRVRIRCYCWLALLLLAAPGWGQQLPLRHYSQADGLANLAVTSLLQDREGYLLAGTEHGLYRFDGNRFTTYGEKEGLARGLLFTALKLDQAGRLWACTDRGLFVQDNGRFSEIRNRDGKSLSCQAGGQRITPLTAGGMLLISGNVLHHIRPDEGGHGWTAQPYFSAQQITDHPALADPVTVLETRDGAVWVATWHPQGDRRHRQMLGRLYRSTLGQLDEFGTERGIPPATFWGGMLQAADGRLWLRSHDKLLELAPAATRFSDRTGNLPTSPLLEVYLPLATDHDGRLLGGLSNGLFRSQDGGWEVMSREQGLLTSSGITAILQGRDGELWMAIGGQGLTRWQGYGYWNNWTQNQGLAGNDAWSFLRSRDGSMLVGTGSGLAIQPPGSGRFRMQPVSAGSLGQDGQWSAMAEDHEGNLWGATFTGYLMRRERGGTTLTTLTRLPLVLRIVPDQQGQLWIATSEGLYLLADPRTQRKPRYLEELAAVLGRANASFTSACATADGSLWFLSDLGLVRWSNQHWSRIQLQGNAEHLPNTMACGANELWLLDAHASTVWRSGPLAAGDQGDQGDQLKLTALTGVPAQLSGALLQSILADRRGWLWLGSDSGLAVWNGKRWLIFNQASGLVWNDLNQYALYEDSLDDSIWVGTSNGVSQVRPRDLFDLQPLPLKIAALQFGDQEYRPTPGLVVPWSGKALQVTLASLAFRNHEALSFRYRLKGLEDDWSSSDSPILRYAALPPGAYVLQVQAGNSMLQQHSALLEWSFQVEPPWWRTRWFYGAAAITALILLWTGMRWRLRVVLARQRQLDRLVRERTAELEASREEHRLRSLKDGLTQAWNRTAMLERIGQRLQAMEAGGDTFVLILLDLDHFKRINDTYGHLAGDAVLKEVVLRLQGRLRPTDAVGRYGGEEFIVLLPELDAARGQQRIGELHGAINAQPVLAPDGQSIPVTSSFGVATASPGQHQTAESLLHAADQALYRAKNGGRNRIEYA</sequence>
<dbReference type="GO" id="GO:0043709">
    <property type="term" value="P:cell adhesion involved in single-species biofilm formation"/>
    <property type="evidence" value="ECO:0007669"/>
    <property type="project" value="TreeGrafter"/>
</dbReference>
<dbReference type="CDD" id="cd01949">
    <property type="entry name" value="GGDEF"/>
    <property type="match status" value="1"/>
</dbReference>
<organism evidence="4 5">
    <name type="scientific">Duganella guangzhouensis</name>
    <dbReference type="NCBI Taxonomy" id="2666084"/>
    <lineage>
        <taxon>Bacteria</taxon>
        <taxon>Pseudomonadati</taxon>
        <taxon>Pseudomonadota</taxon>
        <taxon>Betaproteobacteria</taxon>
        <taxon>Burkholderiales</taxon>
        <taxon>Oxalobacteraceae</taxon>
        <taxon>Telluria group</taxon>
        <taxon>Duganella</taxon>
    </lineage>
</organism>
<dbReference type="Pfam" id="PF00990">
    <property type="entry name" value="GGDEF"/>
    <property type="match status" value="1"/>
</dbReference>
<feature type="domain" description="GGDEF" evidence="3">
    <location>
        <begin position="861"/>
        <end position="994"/>
    </location>
</feature>
<dbReference type="InterPro" id="IPR013783">
    <property type="entry name" value="Ig-like_fold"/>
</dbReference>
<gene>
    <name evidence="4" type="ORF">GJ699_31365</name>
</gene>
<evidence type="ECO:0000256" key="1">
    <source>
        <dbReference type="ARBA" id="ARBA00012528"/>
    </source>
</evidence>
<dbReference type="FunFam" id="3.30.70.270:FF:000001">
    <property type="entry name" value="Diguanylate cyclase domain protein"/>
    <property type="match status" value="1"/>
</dbReference>
<dbReference type="Proteomes" id="UP000433309">
    <property type="component" value="Unassembled WGS sequence"/>
</dbReference>
<dbReference type="Gene3D" id="3.30.70.270">
    <property type="match status" value="1"/>
</dbReference>
<dbReference type="InterPro" id="IPR011123">
    <property type="entry name" value="Y_Y_Y"/>
</dbReference>
<dbReference type="Pfam" id="PF07495">
    <property type="entry name" value="Y_Y_Y"/>
    <property type="match status" value="1"/>
</dbReference>
<dbReference type="InterPro" id="IPR050469">
    <property type="entry name" value="Diguanylate_Cyclase"/>
</dbReference>
<dbReference type="NCBIfam" id="TIGR00254">
    <property type="entry name" value="GGDEF"/>
    <property type="match status" value="1"/>
</dbReference>
<dbReference type="GO" id="GO:0052621">
    <property type="term" value="F:diguanylate cyclase activity"/>
    <property type="evidence" value="ECO:0007669"/>
    <property type="project" value="UniProtKB-EC"/>
</dbReference>
<dbReference type="GO" id="GO:0005886">
    <property type="term" value="C:plasma membrane"/>
    <property type="evidence" value="ECO:0007669"/>
    <property type="project" value="TreeGrafter"/>
</dbReference>
<dbReference type="Gene3D" id="2.60.40.10">
    <property type="entry name" value="Immunoglobulins"/>
    <property type="match status" value="1"/>
</dbReference>
<proteinExistence type="predicted"/>
<dbReference type="InterPro" id="IPR000160">
    <property type="entry name" value="GGDEF_dom"/>
</dbReference>
<protein>
    <recommendedName>
        <fullName evidence="1">diguanylate cyclase</fullName>
        <ecNumber evidence="1">2.7.7.65</ecNumber>
    </recommendedName>
</protein>
<dbReference type="InterPro" id="IPR043128">
    <property type="entry name" value="Rev_trsase/Diguanyl_cyclase"/>
</dbReference>
<dbReference type="GO" id="GO:1902201">
    <property type="term" value="P:negative regulation of bacterial-type flagellum-dependent cell motility"/>
    <property type="evidence" value="ECO:0007669"/>
    <property type="project" value="TreeGrafter"/>
</dbReference>
<evidence type="ECO:0000313" key="5">
    <source>
        <dbReference type="Proteomes" id="UP000433309"/>
    </source>
</evidence>
<dbReference type="SUPFAM" id="SSF55073">
    <property type="entry name" value="Nucleotide cyclase"/>
    <property type="match status" value="1"/>
</dbReference>
<dbReference type="InterPro" id="IPR029787">
    <property type="entry name" value="Nucleotide_cyclase"/>
</dbReference>
<dbReference type="SUPFAM" id="SSF63829">
    <property type="entry name" value="Calcium-dependent phosphotriesterase"/>
    <property type="match status" value="2"/>
</dbReference>
<dbReference type="RefSeq" id="WP_154383353.1">
    <property type="nucleotide sequence ID" value="NZ_WKJK01000028.1"/>
</dbReference>
<keyword evidence="5" id="KW-1185">Reference proteome</keyword>
<dbReference type="InterPro" id="IPR015943">
    <property type="entry name" value="WD40/YVTN_repeat-like_dom_sf"/>
</dbReference>
<dbReference type="EC" id="2.7.7.65" evidence="1"/>
<dbReference type="AlphaFoldDB" id="A0A6I2L8W9"/>
<name>A0A6I2L8W9_9BURK</name>
<dbReference type="SMART" id="SM00267">
    <property type="entry name" value="GGDEF"/>
    <property type="match status" value="1"/>
</dbReference>
<dbReference type="PANTHER" id="PTHR45138:SF9">
    <property type="entry name" value="DIGUANYLATE CYCLASE DGCM-RELATED"/>
    <property type="match status" value="1"/>
</dbReference>
<evidence type="ECO:0000259" key="3">
    <source>
        <dbReference type="PROSITE" id="PS50887"/>
    </source>
</evidence>
<dbReference type="Gene3D" id="2.130.10.10">
    <property type="entry name" value="YVTN repeat-like/Quinoprotein amine dehydrogenase"/>
    <property type="match status" value="4"/>
</dbReference>
<reference evidence="4 5" key="1">
    <citation type="submission" date="2019-11" db="EMBL/GenBank/DDBJ databases">
        <title>Novel species isolated from a subtropical stream in China.</title>
        <authorList>
            <person name="Lu H."/>
        </authorList>
    </citation>
    <scope>NUCLEOTIDE SEQUENCE [LARGE SCALE GENOMIC DNA]</scope>
    <source>
        <strain evidence="4 5">FT80W</strain>
    </source>
</reference>
<comment type="catalytic activity">
    <reaction evidence="2">
        <text>2 GTP = 3',3'-c-di-GMP + 2 diphosphate</text>
        <dbReference type="Rhea" id="RHEA:24898"/>
        <dbReference type="ChEBI" id="CHEBI:33019"/>
        <dbReference type="ChEBI" id="CHEBI:37565"/>
        <dbReference type="ChEBI" id="CHEBI:58805"/>
        <dbReference type="EC" id="2.7.7.65"/>
    </reaction>
</comment>
<dbReference type="PROSITE" id="PS50887">
    <property type="entry name" value="GGDEF"/>
    <property type="match status" value="1"/>
</dbReference>
<evidence type="ECO:0000256" key="2">
    <source>
        <dbReference type="ARBA" id="ARBA00034247"/>
    </source>
</evidence>
<dbReference type="EMBL" id="WKJK01000028">
    <property type="protein sequence ID" value="MRW94478.1"/>
    <property type="molecule type" value="Genomic_DNA"/>
</dbReference>
<accession>A0A6I2L8W9</accession>
<dbReference type="PANTHER" id="PTHR45138">
    <property type="entry name" value="REGULATORY COMPONENTS OF SENSORY TRANSDUCTION SYSTEM"/>
    <property type="match status" value="1"/>
</dbReference>